<sequence>MSKHRPPASPVSPQTSAMAGAVSADSSVQAIRAERSRVFDELLRRQEYQLLVALRARLDDTPPVPELHPPPANQG</sequence>
<dbReference type="AlphaFoldDB" id="D5VPC5"/>
<accession>D5VPC5</accession>
<name>D5VPC5_CAUST</name>
<feature type="region of interest" description="Disordered" evidence="1">
    <location>
        <begin position="1"/>
        <end position="27"/>
    </location>
</feature>
<evidence type="ECO:0000313" key="2">
    <source>
        <dbReference type="EMBL" id="ADG12348.1"/>
    </source>
</evidence>
<dbReference type="HOGENOM" id="CLU_2664366_0_0_5"/>
<dbReference type="RefSeq" id="WP_013080990.1">
    <property type="nucleotide sequence ID" value="NC_014100.1"/>
</dbReference>
<dbReference type="KEGG" id="cse:Cseg_3930"/>
<evidence type="ECO:0000256" key="1">
    <source>
        <dbReference type="SAM" id="MobiDB-lite"/>
    </source>
</evidence>
<gene>
    <name evidence="2" type="ordered locus">Cseg_3930</name>
</gene>
<dbReference type="Proteomes" id="UP000002629">
    <property type="component" value="Chromosome"/>
</dbReference>
<organism evidence="2 3">
    <name type="scientific">Caulobacter segnis (strain ATCC 21756 / DSM 7131 / JCM 7823 / NBRC 15250 / LMG 17158 / TK0059)</name>
    <name type="common">Mycoplana segnis</name>
    <dbReference type="NCBI Taxonomy" id="509190"/>
    <lineage>
        <taxon>Bacteria</taxon>
        <taxon>Pseudomonadati</taxon>
        <taxon>Pseudomonadota</taxon>
        <taxon>Alphaproteobacteria</taxon>
        <taxon>Caulobacterales</taxon>
        <taxon>Caulobacteraceae</taxon>
        <taxon>Caulobacter</taxon>
    </lineage>
</organism>
<reference evidence="3" key="1">
    <citation type="journal article" date="2011" name="J. Bacteriol.">
        <title>Genome sequences of eight morphologically diverse alphaproteobacteria.</title>
        <authorList>
            <consortium name="US DOE Joint Genome Institute"/>
            <person name="Brown P.J."/>
            <person name="Kysela D.T."/>
            <person name="Buechlein A."/>
            <person name="Hemmerich C."/>
            <person name="Brun Y.V."/>
        </authorList>
    </citation>
    <scope>NUCLEOTIDE SEQUENCE [LARGE SCALE GENOMIC DNA]</scope>
    <source>
        <strain evidence="3">ATCC 21756 / DSM 7131 / JCM 7823 / NBRC 15250 / LMG 17158 / TK0059</strain>
    </source>
</reference>
<proteinExistence type="predicted"/>
<dbReference type="EMBL" id="CP002008">
    <property type="protein sequence ID" value="ADG12348.1"/>
    <property type="molecule type" value="Genomic_DNA"/>
</dbReference>
<protein>
    <submittedName>
        <fullName evidence="2">Exocyst complex component Sec3, putative</fullName>
    </submittedName>
</protein>
<evidence type="ECO:0000313" key="3">
    <source>
        <dbReference type="Proteomes" id="UP000002629"/>
    </source>
</evidence>